<organism evidence="1 2">
    <name type="scientific">Sclerotinia nivalis</name>
    <dbReference type="NCBI Taxonomy" id="352851"/>
    <lineage>
        <taxon>Eukaryota</taxon>
        <taxon>Fungi</taxon>
        <taxon>Dikarya</taxon>
        <taxon>Ascomycota</taxon>
        <taxon>Pezizomycotina</taxon>
        <taxon>Leotiomycetes</taxon>
        <taxon>Helotiales</taxon>
        <taxon>Sclerotiniaceae</taxon>
        <taxon>Sclerotinia</taxon>
    </lineage>
</organism>
<comment type="caution">
    <text evidence="1">The sequence shown here is derived from an EMBL/GenBank/DDBJ whole genome shotgun (WGS) entry which is preliminary data.</text>
</comment>
<gene>
    <name evidence="1" type="ORF">OCU04_010126</name>
</gene>
<accession>A0A9X0ADY2</accession>
<reference evidence="1" key="1">
    <citation type="submission" date="2022-11" db="EMBL/GenBank/DDBJ databases">
        <title>Genome Resource of Sclerotinia nivalis Strain SnTB1, a Plant Pathogen Isolated from American Ginseng.</title>
        <authorList>
            <person name="Fan S."/>
        </authorList>
    </citation>
    <scope>NUCLEOTIDE SEQUENCE</scope>
    <source>
        <strain evidence="1">SnTB1</strain>
    </source>
</reference>
<dbReference type="EMBL" id="JAPEIS010000012">
    <property type="protein sequence ID" value="KAJ8061049.1"/>
    <property type="molecule type" value="Genomic_DNA"/>
</dbReference>
<evidence type="ECO:0000313" key="1">
    <source>
        <dbReference type="EMBL" id="KAJ8061049.1"/>
    </source>
</evidence>
<keyword evidence="2" id="KW-1185">Reference proteome</keyword>
<dbReference type="Proteomes" id="UP001152300">
    <property type="component" value="Unassembled WGS sequence"/>
</dbReference>
<name>A0A9X0ADY2_9HELO</name>
<dbReference type="AlphaFoldDB" id="A0A9X0ADY2"/>
<proteinExistence type="predicted"/>
<protein>
    <submittedName>
        <fullName evidence="1">Uncharacterized protein</fullName>
    </submittedName>
</protein>
<sequence>MTNNNNTLVILLKQTLSNKLKNQIITTKPPTDSTNVFTAFIQILENHCLYLIKPINSNHNLIIPPFYTITQNLNPINYISTPSPNPTVQSTIPTTIIPIKDPINLNSQRYINKHKQKKYFHYGFTDHYIKNYPFPDNYLIQTKTNFTNLTPPSPIPSFTQIQSYTISPYNLSPPDSPNSENEACLT</sequence>
<evidence type="ECO:0000313" key="2">
    <source>
        <dbReference type="Proteomes" id="UP001152300"/>
    </source>
</evidence>